<dbReference type="EMBL" id="JAHRIO010090198">
    <property type="protein sequence ID" value="MEQ2187493.1"/>
    <property type="molecule type" value="Genomic_DNA"/>
</dbReference>
<name>A0ABV0PVQ0_9TELE</name>
<feature type="non-terminal residue" evidence="2">
    <location>
        <position position="1"/>
    </location>
</feature>
<evidence type="ECO:0000256" key="1">
    <source>
        <dbReference type="SAM" id="MobiDB-lite"/>
    </source>
</evidence>
<comment type="caution">
    <text evidence="2">The sequence shown here is derived from an EMBL/GenBank/DDBJ whole genome shotgun (WGS) entry which is preliminary data.</text>
</comment>
<feature type="compositionally biased region" description="Low complexity" evidence="1">
    <location>
        <begin position="29"/>
        <end position="60"/>
    </location>
</feature>
<reference evidence="2 3" key="1">
    <citation type="submission" date="2021-06" db="EMBL/GenBank/DDBJ databases">
        <authorList>
            <person name="Palmer J.M."/>
        </authorList>
    </citation>
    <scope>NUCLEOTIDE SEQUENCE [LARGE SCALE GENOMIC DNA]</scope>
    <source>
        <strain evidence="2 3">GA_2019</strain>
        <tissue evidence="2">Muscle</tissue>
    </source>
</reference>
<evidence type="ECO:0000313" key="3">
    <source>
        <dbReference type="Proteomes" id="UP001476798"/>
    </source>
</evidence>
<dbReference type="Proteomes" id="UP001476798">
    <property type="component" value="Unassembled WGS sequence"/>
</dbReference>
<gene>
    <name evidence="2" type="ORF">GOODEAATRI_005264</name>
</gene>
<feature type="compositionally biased region" description="Basic residues" evidence="1">
    <location>
        <begin position="79"/>
        <end position="88"/>
    </location>
</feature>
<accession>A0ABV0PVQ0</accession>
<sequence>GPPIHTIKAYVGKQMPQHSMQISRQSEDSQQASMMPQSMSQGQLQSSPMSSPQQQQQQASDVHAPHEAWATTMLQRVRNSQKRQARMQ</sequence>
<organism evidence="2 3">
    <name type="scientific">Goodea atripinnis</name>
    <dbReference type="NCBI Taxonomy" id="208336"/>
    <lineage>
        <taxon>Eukaryota</taxon>
        <taxon>Metazoa</taxon>
        <taxon>Chordata</taxon>
        <taxon>Craniata</taxon>
        <taxon>Vertebrata</taxon>
        <taxon>Euteleostomi</taxon>
        <taxon>Actinopterygii</taxon>
        <taxon>Neopterygii</taxon>
        <taxon>Teleostei</taxon>
        <taxon>Neoteleostei</taxon>
        <taxon>Acanthomorphata</taxon>
        <taxon>Ovalentaria</taxon>
        <taxon>Atherinomorphae</taxon>
        <taxon>Cyprinodontiformes</taxon>
        <taxon>Goodeidae</taxon>
        <taxon>Goodea</taxon>
    </lineage>
</organism>
<keyword evidence="3" id="KW-1185">Reference proteome</keyword>
<proteinExistence type="predicted"/>
<protein>
    <submittedName>
        <fullName evidence="2">Uncharacterized protein</fullName>
    </submittedName>
</protein>
<evidence type="ECO:0000313" key="2">
    <source>
        <dbReference type="EMBL" id="MEQ2187493.1"/>
    </source>
</evidence>
<feature type="region of interest" description="Disordered" evidence="1">
    <location>
        <begin position="1"/>
        <end position="88"/>
    </location>
</feature>